<protein>
    <submittedName>
        <fullName evidence="13">Protein unc-13 homolog D isoform X1</fullName>
    </submittedName>
</protein>
<dbReference type="InParanoid" id="A0A6P7Y9F0"/>
<evidence type="ECO:0000259" key="9">
    <source>
        <dbReference type="PROSITE" id="PS50004"/>
    </source>
</evidence>
<evidence type="ECO:0000256" key="6">
    <source>
        <dbReference type="ARBA" id="ARBA00022490"/>
    </source>
</evidence>
<dbReference type="Gene3D" id="1.10.357.50">
    <property type="match status" value="1"/>
</dbReference>
<dbReference type="GeneID" id="115473357"/>
<dbReference type="InterPro" id="IPR052095">
    <property type="entry name" value="UNC-13_domain"/>
</dbReference>
<reference evidence="13" key="1">
    <citation type="submission" date="2025-08" db="UniProtKB">
        <authorList>
            <consortium name="RefSeq"/>
        </authorList>
    </citation>
    <scope>IDENTIFICATION</scope>
</reference>
<keyword evidence="5" id="KW-0268">Exocytosis</keyword>
<dbReference type="AlphaFoldDB" id="A0A6P7Y9F0"/>
<feature type="domain" description="C2" evidence="9">
    <location>
        <begin position="117"/>
        <end position="267"/>
    </location>
</feature>
<comment type="similarity">
    <text evidence="4">Belongs to the unc-13 family.</text>
</comment>
<dbReference type="Pfam" id="PF06292">
    <property type="entry name" value="MUN"/>
    <property type="match status" value="1"/>
</dbReference>
<dbReference type="Gene3D" id="1.20.58.1100">
    <property type="match status" value="1"/>
</dbReference>
<evidence type="ECO:0000313" key="13">
    <source>
        <dbReference type="RefSeq" id="XP_030064102.1"/>
    </source>
</evidence>
<evidence type="ECO:0000256" key="3">
    <source>
        <dbReference type="ARBA" id="ARBA00004603"/>
    </source>
</evidence>
<dbReference type="InterPro" id="IPR000008">
    <property type="entry name" value="C2_dom"/>
</dbReference>
<dbReference type="InterPro" id="IPR010439">
    <property type="entry name" value="MUN_dom"/>
</dbReference>
<feature type="domain" description="MHD1" evidence="10">
    <location>
        <begin position="581"/>
        <end position="704"/>
    </location>
</feature>
<dbReference type="Proteomes" id="UP000515156">
    <property type="component" value="Chromosome 6"/>
</dbReference>
<dbReference type="CDD" id="cd04009">
    <property type="entry name" value="C2B_Munc13-like"/>
    <property type="match status" value="1"/>
</dbReference>
<dbReference type="GO" id="GO:0070382">
    <property type="term" value="C:exocytic vesicle"/>
    <property type="evidence" value="ECO:0007669"/>
    <property type="project" value="TreeGrafter"/>
</dbReference>
<evidence type="ECO:0000256" key="8">
    <source>
        <dbReference type="SAM" id="MobiDB-lite"/>
    </source>
</evidence>
<dbReference type="InterPro" id="IPR014772">
    <property type="entry name" value="Munc13_dom-2"/>
</dbReference>
<gene>
    <name evidence="13" type="primary">UNC13D</name>
</gene>
<feature type="domain" description="C2" evidence="9">
    <location>
        <begin position="936"/>
        <end position="1061"/>
    </location>
</feature>
<accession>A0A6P7Y9F0</accession>
<dbReference type="PROSITE" id="PS51259">
    <property type="entry name" value="MHD2"/>
    <property type="match status" value="1"/>
</dbReference>
<proteinExistence type="inferred from homology"/>
<evidence type="ECO:0000256" key="2">
    <source>
        <dbReference type="ARBA" id="ARBA00004496"/>
    </source>
</evidence>
<dbReference type="SMART" id="SM00239">
    <property type="entry name" value="C2"/>
    <property type="match status" value="2"/>
</dbReference>
<keyword evidence="6" id="KW-0963">Cytoplasm</keyword>
<evidence type="ECO:0000259" key="11">
    <source>
        <dbReference type="PROSITE" id="PS51259"/>
    </source>
</evidence>
<dbReference type="OrthoDB" id="7976202at2759"/>
<dbReference type="Gene3D" id="2.60.40.150">
    <property type="entry name" value="C2 domain"/>
    <property type="match status" value="2"/>
</dbReference>
<dbReference type="SUPFAM" id="SSF49562">
    <property type="entry name" value="C2 domain (Calcium/lipid-binding domain, CaLB)"/>
    <property type="match status" value="2"/>
</dbReference>
<keyword evidence="12" id="KW-1185">Reference proteome</keyword>
<dbReference type="RefSeq" id="XP_030064102.1">
    <property type="nucleotide sequence ID" value="XM_030208242.1"/>
</dbReference>
<evidence type="ECO:0000313" key="12">
    <source>
        <dbReference type="Proteomes" id="UP000515156"/>
    </source>
</evidence>
<dbReference type="CTD" id="201294"/>
<dbReference type="PROSITE" id="PS50004">
    <property type="entry name" value="C2"/>
    <property type="match status" value="2"/>
</dbReference>
<feature type="domain" description="MHD2" evidence="11">
    <location>
        <begin position="814"/>
        <end position="921"/>
    </location>
</feature>
<dbReference type="InterPro" id="IPR035892">
    <property type="entry name" value="C2_domain_sf"/>
</dbReference>
<comment type="subcellular location">
    <subcellularLocation>
        <location evidence="2">Cytoplasm</location>
    </subcellularLocation>
    <subcellularLocation>
        <location evidence="3">Late endosome</location>
    </subcellularLocation>
    <subcellularLocation>
        <location evidence="1">Recycling endosome</location>
    </subcellularLocation>
</comment>
<keyword evidence="7" id="KW-0967">Endosome</keyword>
<dbReference type="KEGG" id="muo:115473357"/>
<dbReference type="GO" id="GO:0005770">
    <property type="term" value="C:late endosome"/>
    <property type="evidence" value="ECO:0007669"/>
    <property type="project" value="UniProtKB-SubCell"/>
</dbReference>
<dbReference type="Pfam" id="PF00168">
    <property type="entry name" value="C2"/>
    <property type="match status" value="2"/>
</dbReference>
<dbReference type="GO" id="GO:0006887">
    <property type="term" value="P:exocytosis"/>
    <property type="evidence" value="ECO:0007669"/>
    <property type="project" value="UniProtKB-KW"/>
</dbReference>
<dbReference type="PANTHER" id="PTHR45999">
    <property type="entry name" value="UNC-13-4A, ISOFORM B"/>
    <property type="match status" value="1"/>
</dbReference>
<evidence type="ECO:0000256" key="4">
    <source>
        <dbReference type="ARBA" id="ARBA00005823"/>
    </source>
</evidence>
<evidence type="ECO:0000256" key="5">
    <source>
        <dbReference type="ARBA" id="ARBA00022483"/>
    </source>
</evidence>
<evidence type="ECO:0000256" key="1">
    <source>
        <dbReference type="ARBA" id="ARBA00004172"/>
    </source>
</evidence>
<sequence length="1113" mass="128407">MEASTEIPGEDSDISLPYEASSPSSGDSDEMEPPSSAGHRFTRREARYRRTAPSRAVHQNSSKDSSPSQEVSSSIQHELLYEEVLYTILHRAGKTEANHVSSVDELYRYVQKAFNMEQSEHKAILRRVQELERPILCLKATVKEAKGILGKDVSGYSDPYCLLGLEFRVEDQSQDSSPQQDKRRQKAVVRNTIPEEQTHRTHIKAQTLNPVWNETFILEVEDLANARFHMDMWDSDDTESVRQKLGDITDLHSLKRIFKDARKDKGQDDFLGNVVVRVQDLRCKEDQWYNLEPRTETYPDRGQCHLQFLLMHKKRATAQSKKPSYTVHRQLLQQFVHHEITHHQTGSTSWDGELSKHASTILFLHATQKDLSEFHQGMAEWLAYSKLYQILEFNSGCLLHQITSIEYQWVQNRLQDKQKEELAESFEALLDYGLSLLQKYRIIFPLSAPKSKERLQGLLRILTQMCKMKAFRELCPLIPDLQQKVTDAIQLGTEEWFDLKRQHLQPMVKSKEENTKSLVTLVSEVNGDLQSCIKTWNKFFVNIVKVDIFKITYMELQRLVSQHVMEQMGQIDRGMSQTTSEHLYQLYMDLKELYNLCINLPNRDVHLALEDYHQWFKDALPSWLQKAYSTALERVQRAVQMDQLKPVTELRKHSSSTVDLSTCYTQIIRTWLQLEWPEPEEAFVIMVKFTEDMCRIALTYCALIKKRAEEIGIQEDEGSTANKLCVVVNNIEQLRMVLLNLPSQLDWEHLEQKVAHMVGPDQFQHTLHNQLDSVVACLDHEIRDVVQALAQKLEADIIKHIRGLSACSDSREPADCVVPLMTFLEASLQYMNENLVQENFKSLLTLLWAHVLSVLTDVCKQQRTSPTYNKRLQFALKSLEVCFHGEGCGLPLGDLHTAAFTVLESELELYSSSSRKLIQQYYSKRLQQQHGTTTEKYGAVTVKVVYHHSEQKLRVEVLNAVNLIPLDSNGSSDPFIQLTLEPRHMFPAVEARTTQCKKKDLHPLFDEVFEFLVSPEQCKQEGACLLLTVFDYDTLRSDDLEGEAFVALHNLPGLKEEDQIDFYRVTQTRLPLIHPKASGDQLLQLLEGRKGDREAQAFVKIRKQRAKQSKEAH</sequence>
<dbReference type="CDD" id="cd08676">
    <property type="entry name" value="C2A_Munc13-like"/>
    <property type="match status" value="1"/>
</dbReference>
<feature type="region of interest" description="Disordered" evidence="8">
    <location>
        <begin position="1"/>
        <end position="74"/>
    </location>
</feature>
<name>A0A6P7Y9F0_9AMPH</name>
<dbReference type="FunCoup" id="A0A6P7Y9F0">
    <property type="interactions" value="159"/>
</dbReference>
<dbReference type="PANTHER" id="PTHR45999:SF3">
    <property type="entry name" value="PROTEIN UNC-13 HOMOLOG D"/>
    <property type="match status" value="1"/>
</dbReference>
<feature type="compositionally biased region" description="Low complexity" evidence="8">
    <location>
        <begin position="62"/>
        <end position="74"/>
    </location>
</feature>
<evidence type="ECO:0000256" key="7">
    <source>
        <dbReference type="ARBA" id="ARBA00022753"/>
    </source>
</evidence>
<dbReference type="PROSITE" id="PS51258">
    <property type="entry name" value="MHD1"/>
    <property type="match status" value="1"/>
</dbReference>
<evidence type="ECO:0000259" key="10">
    <source>
        <dbReference type="PROSITE" id="PS51258"/>
    </source>
</evidence>
<dbReference type="InterPro" id="IPR014770">
    <property type="entry name" value="Munc13_1"/>
</dbReference>
<organism evidence="12 13">
    <name type="scientific">Microcaecilia unicolor</name>
    <dbReference type="NCBI Taxonomy" id="1415580"/>
    <lineage>
        <taxon>Eukaryota</taxon>
        <taxon>Metazoa</taxon>
        <taxon>Chordata</taxon>
        <taxon>Craniata</taxon>
        <taxon>Vertebrata</taxon>
        <taxon>Euteleostomi</taxon>
        <taxon>Amphibia</taxon>
        <taxon>Gymnophiona</taxon>
        <taxon>Siphonopidae</taxon>
        <taxon>Microcaecilia</taxon>
    </lineage>
</organism>
<feature type="compositionally biased region" description="Basic residues" evidence="8">
    <location>
        <begin position="40"/>
        <end position="52"/>
    </location>
</feature>